<organism evidence="1 2">
    <name type="scientific">Smallanthus sonchifolius</name>
    <dbReference type="NCBI Taxonomy" id="185202"/>
    <lineage>
        <taxon>Eukaryota</taxon>
        <taxon>Viridiplantae</taxon>
        <taxon>Streptophyta</taxon>
        <taxon>Embryophyta</taxon>
        <taxon>Tracheophyta</taxon>
        <taxon>Spermatophyta</taxon>
        <taxon>Magnoliopsida</taxon>
        <taxon>eudicotyledons</taxon>
        <taxon>Gunneridae</taxon>
        <taxon>Pentapetalae</taxon>
        <taxon>asterids</taxon>
        <taxon>campanulids</taxon>
        <taxon>Asterales</taxon>
        <taxon>Asteraceae</taxon>
        <taxon>Asteroideae</taxon>
        <taxon>Heliantheae alliance</taxon>
        <taxon>Millerieae</taxon>
        <taxon>Smallanthus</taxon>
    </lineage>
</organism>
<reference evidence="1 2" key="2">
    <citation type="journal article" date="2022" name="Mol. Ecol. Resour.">
        <title>The genomes of chicory, endive, great burdock and yacon provide insights into Asteraceae paleo-polyploidization history and plant inulin production.</title>
        <authorList>
            <person name="Fan W."/>
            <person name="Wang S."/>
            <person name="Wang H."/>
            <person name="Wang A."/>
            <person name="Jiang F."/>
            <person name="Liu H."/>
            <person name="Zhao H."/>
            <person name="Xu D."/>
            <person name="Zhang Y."/>
        </authorList>
    </citation>
    <scope>NUCLEOTIDE SEQUENCE [LARGE SCALE GENOMIC DNA]</scope>
    <source>
        <strain evidence="2">cv. Yunnan</strain>
        <tissue evidence="1">Leaves</tissue>
    </source>
</reference>
<comment type="caution">
    <text evidence="1">The sequence shown here is derived from an EMBL/GenBank/DDBJ whole genome shotgun (WGS) entry which is preliminary data.</text>
</comment>
<reference evidence="2" key="1">
    <citation type="journal article" date="2022" name="Mol. Ecol. Resour.">
        <title>The genomes of chicory, endive, great burdock and yacon provide insights into Asteraceae palaeo-polyploidization history and plant inulin production.</title>
        <authorList>
            <person name="Fan W."/>
            <person name="Wang S."/>
            <person name="Wang H."/>
            <person name="Wang A."/>
            <person name="Jiang F."/>
            <person name="Liu H."/>
            <person name="Zhao H."/>
            <person name="Xu D."/>
            <person name="Zhang Y."/>
        </authorList>
    </citation>
    <scope>NUCLEOTIDE SEQUENCE [LARGE SCALE GENOMIC DNA]</scope>
    <source>
        <strain evidence="2">cv. Yunnan</strain>
    </source>
</reference>
<dbReference type="EMBL" id="CM042040">
    <property type="protein sequence ID" value="KAI3716979.1"/>
    <property type="molecule type" value="Genomic_DNA"/>
</dbReference>
<protein>
    <submittedName>
        <fullName evidence="1">Uncharacterized protein</fullName>
    </submittedName>
</protein>
<evidence type="ECO:0000313" key="1">
    <source>
        <dbReference type="EMBL" id="KAI3716979.1"/>
    </source>
</evidence>
<sequence>MKVHCRYGKQGRDSSRKKCHFLITKVLRFASIVISSAGDVDFGGLVSHLLDIPDAIGKVIFLSSRPHRESSNGESKGEIRQIRHWLEYIQFYDGCMCQWQLLSLVIYFLGSPCECLLLKYMFDCTTEYCAESDLHIYVDKYVSKMVSVYLH</sequence>
<gene>
    <name evidence="1" type="ORF">L1987_68244</name>
</gene>
<dbReference type="Proteomes" id="UP001056120">
    <property type="component" value="Linkage Group LG23"/>
</dbReference>
<evidence type="ECO:0000313" key="2">
    <source>
        <dbReference type="Proteomes" id="UP001056120"/>
    </source>
</evidence>
<name>A0ACB9B4Z4_9ASTR</name>
<proteinExistence type="predicted"/>
<keyword evidence="2" id="KW-1185">Reference proteome</keyword>
<accession>A0ACB9B4Z4</accession>